<proteinExistence type="predicted"/>
<dbReference type="EMBL" id="LJPM01000102">
    <property type="protein sequence ID" value="KPW24821.1"/>
    <property type="molecule type" value="Genomic_DNA"/>
</dbReference>
<reference evidence="1 2" key="1">
    <citation type="submission" date="2015-09" db="EMBL/GenBank/DDBJ databases">
        <title>Genome announcement of multiple Pseudomonas syringae strains.</title>
        <authorList>
            <person name="Thakur S."/>
            <person name="Wang P.W."/>
            <person name="Gong Y."/>
            <person name="Weir B.S."/>
            <person name="Guttman D.S."/>
        </authorList>
    </citation>
    <scope>NUCLEOTIDE SEQUENCE [LARGE SCALE GENOMIC DNA]</scope>
    <source>
        <strain evidence="1 2">ICMP2802</strain>
    </source>
</reference>
<name>A0A0P9IG81_PSESX</name>
<comment type="caution">
    <text evidence="1">The sequence shown here is derived from an EMBL/GenBank/DDBJ whole genome shotgun (WGS) entry which is preliminary data.</text>
</comment>
<evidence type="ECO:0000313" key="1">
    <source>
        <dbReference type="EMBL" id="KPW24821.1"/>
    </source>
</evidence>
<protein>
    <submittedName>
        <fullName evidence="1">Uncharacterized protein</fullName>
    </submittedName>
</protein>
<dbReference type="AlphaFoldDB" id="A0A0P9IG81"/>
<accession>A0A0P9IG81</accession>
<evidence type="ECO:0000313" key="2">
    <source>
        <dbReference type="Proteomes" id="UP000050297"/>
    </source>
</evidence>
<gene>
    <name evidence="1" type="ORF">ALO91_05902</name>
</gene>
<sequence>MQRLAFAADQLRSQPVPIDRVVDRLTYFQVLHRRIGAGGAARVENQKADAHGRTAGDHQIGHGLEVFRLIRRHPPGPVDATGHQLGQTRFGIGDHPKVDVPDLWLTLRAVLEVVRVLVHFHAFAGGDGRYLVRPGADRFTAEACQPDFFEIFFRKHRYGVGEVFQRRREGLFQVQTNTVIAQFFGALDPVDVLDGDHLGLGRHHIIEGEHHVICSERVAVVKLHALAQLEVDGRIVDLFPAGGEHRLVLAIVRVAIDQVVPDQATEDHAFAQVVVIGADVFRFAVGGVDQCVVSLAGQDGETAEQAQ</sequence>
<dbReference type="Proteomes" id="UP000050297">
    <property type="component" value="Unassembled WGS sequence"/>
</dbReference>
<organism evidence="1 2">
    <name type="scientific">Pseudomonas syringae pv. aceris</name>
    <dbReference type="NCBI Taxonomy" id="199198"/>
    <lineage>
        <taxon>Bacteria</taxon>
        <taxon>Pseudomonadati</taxon>
        <taxon>Pseudomonadota</taxon>
        <taxon>Gammaproteobacteria</taxon>
        <taxon>Pseudomonadales</taxon>
        <taxon>Pseudomonadaceae</taxon>
        <taxon>Pseudomonas</taxon>
        <taxon>Pseudomonas syringae</taxon>
    </lineage>
</organism>